<dbReference type="Gene3D" id="2.60.40.10">
    <property type="entry name" value="Immunoglobulins"/>
    <property type="match status" value="2"/>
</dbReference>
<feature type="active site" description="Nucleophile" evidence="10 11">
    <location>
        <position position="415"/>
    </location>
</feature>
<dbReference type="Pfam" id="PF02806">
    <property type="entry name" value="Alpha-amylase_C"/>
    <property type="match status" value="1"/>
</dbReference>
<evidence type="ECO:0000256" key="6">
    <source>
        <dbReference type="ARBA" id="ARBA00022676"/>
    </source>
</evidence>
<dbReference type="InterPro" id="IPR004193">
    <property type="entry name" value="Glyco_hydro_13_N"/>
</dbReference>
<keyword evidence="7 10" id="KW-0808">Transferase</keyword>
<evidence type="ECO:0000256" key="1">
    <source>
        <dbReference type="ARBA" id="ARBA00000826"/>
    </source>
</evidence>
<keyword evidence="9 10" id="KW-0119">Carbohydrate metabolism</keyword>
<dbReference type="InterPro" id="IPR037439">
    <property type="entry name" value="Branching_enzy"/>
</dbReference>
<dbReference type="FunFam" id="3.20.20.80:FF:000003">
    <property type="entry name" value="1,4-alpha-glucan branching enzyme GlgB"/>
    <property type="match status" value="1"/>
</dbReference>
<dbReference type="EC" id="2.4.1.18" evidence="10"/>
<evidence type="ECO:0000256" key="10">
    <source>
        <dbReference type="HAMAP-Rule" id="MF_00685"/>
    </source>
</evidence>
<keyword evidence="5 10" id="KW-0321">Glycogen metabolism</keyword>
<evidence type="ECO:0000256" key="8">
    <source>
        <dbReference type="ARBA" id="ARBA00023056"/>
    </source>
</evidence>
<dbReference type="NCBIfam" id="NF003811">
    <property type="entry name" value="PRK05402.1"/>
    <property type="match status" value="1"/>
</dbReference>
<dbReference type="PIRSF" id="PIRSF000463">
    <property type="entry name" value="GlgB"/>
    <property type="match status" value="1"/>
</dbReference>
<dbReference type="Proteomes" id="UP000183287">
    <property type="component" value="Unassembled WGS sequence"/>
</dbReference>
<dbReference type="SUPFAM" id="SSF81296">
    <property type="entry name" value="E set domains"/>
    <property type="match status" value="2"/>
</dbReference>
<dbReference type="InterPro" id="IPR006407">
    <property type="entry name" value="GlgB"/>
</dbReference>
<comment type="subunit">
    <text evidence="10">Monomer.</text>
</comment>
<evidence type="ECO:0000256" key="4">
    <source>
        <dbReference type="ARBA" id="ARBA00009000"/>
    </source>
</evidence>
<dbReference type="SMART" id="SM00642">
    <property type="entry name" value="Aamy"/>
    <property type="match status" value="1"/>
</dbReference>
<dbReference type="PANTHER" id="PTHR43651:SF3">
    <property type="entry name" value="1,4-ALPHA-GLUCAN-BRANCHING ENZYME"/>
    <property type="match status" value="1"/>
</dbReference>
<dbReference type="HAMAP" id="MF_00685">
    <property type="entry name" value="GlgB"/>
    <property type="match status" value="1"/>
</dbReference>
<dbReference type="InterPro" id="IPR006048">
    <property type="entry name" value="A-amylase/branching_C"/>
</dbReference>
<dbReference type="Gene3D" id="2.60.40.1180">
    <property type="entry name" value="Golgi alpha-mannosidase II"/>
    <property type="match status" value="1"/>
</dbReference>
<evidence type="ECO:0000256" key="5">
    <source>
        <dbReference type="ARBA" id="ARBA00022600"/>
    </source>
</evidence>
<dbReference type="GO" id="GO:0003844">
    <property type="term" value="F:1,4-alpha-glucan branching enzyme activity"/>
    <property type="evidence" value="ECO:0007669"/>
    <property type="project" value="UniProtKB-UniRule"/>
</dbReference>
<keyword evidence="8 10" id="KW-0320">Glycogen biosynthesis</keyword>
<name>A0A1I4JPY0_9PROT</name>
<dbReference type="InterPro" id="IPR017853">
    <property type="entry name" value="GH"/>
</dbReference>
<dbReference type="FunFam" id="2.60.40.1180:FF:000002">
    <property type="entry name" value="1,4-alpha-glucan branching enzyme GlgB"/>
    <property type="match status" value="1"/>
</dbReference>
<gene>
    <name evidence="10" type="primary">glgB</name>
    <name evidence="13" type="ORF">SAMN05421863_1002139</name>
</gene>
<protein>
    <recommendedName>
        <fullName evidence="10">1,4-alpha-glucan branching enzyme GlgB</fullName>
        <ecNumber evidence="10">2.4.1.18</ecNumber>
    </recommendedName>
    <alternativeName>
        <fullName evidence="10">1,4-alpha-D-glucan:1,4-alpha-D-glucan 6-glucosyl-transferase</fullName>
    </alternativeName>
    <alternativeName>
        <fullName evidence="10">Alpha-(1-&gt;4)-glucan branching enzyme</fullName>
    </alternativeName>
    <alternativeName>
        <fullName evidence="10">Glycogen branching enzyme</fullName>
        <shortName evidence="10">BE</shortName>
    </alternativeName>
</protein>
<dbReference type="InterPro" id="IPR014756">
    <property type="entry name" value="Ig_E-set"/>
</dbReference>
<evidence type="ECO:0000259" key="12">
    <source>
        <dbReference type="SMART" id="SM00642"/>
    </source>
</evidence>
<dbReference type="AlphaFoldDB" id="A0A1I4JPY0"/>
<feature type="active site" description="Proton donor" evidence="10 11">
    <location>
        <position position="468"/>
    </location>
</feature>
<comment type="pathway">
    <text evidence="3 10">Glycan biosynthesis; glycogen biosynthesis.</text>
</comment>
<dbReference type="InterPro" id="IPR013783">
    <property type="entry name" value="Ig-like_fold"/>
</dbReference>
<accession>A0A1I4JPY0</accession>
<reference evidence="14" key="1">
    <citation type="submission" date="2016-10" db="EMBL/GenBank/DDBJ databases">
        <authorList>
            <person name="Varghese N."/>
            <person name="Submissions S."/>
        </authorList>
    </citation>
    <scope>NUCLEOTIDE SEQUENCE [LARGE SCALE GENOMIC DNA]</scope>
    <source>
        <strain evidence="14">Nm44</strain>
    </source>
</reference>
<keyword evidence="6 10" id="KW-0328">Glycosyltransferase</keyword>
<dbReference type="PANTHER" id="PTHR43651">
    <property type="entry name" value="1,4-ALPHA-GLUCAN-BRANCHING ENZYME"/>
    <property type="match status" value="1"/>
</dbReference>
<dbReference type="InterPro" id="IPR044143">
    <property type="entry name" value="GlgB_N_E_set_prok"/>
</dbReference>
<feature type="domain" description="Glycosyl hydrolase family 13 catalytic" evidence="12">
    <location>
        <begin position="258"/>
        <end position="612"/>
    </location>
</feature>
<dbReference type="Pfam" id="PF00128">
    <property type="entry name" value="Alpha-amylase"/>
    <property type="match status" value="1"/>
</dbReference>
<keyword evidence="14" id="KW-1185">Reference proteome</keyword>
<sequence length="736" mass="84611">MPMKSELVHTNTNSLQEMLLAARLHNPYDYLGVHRDQDDELVTRVFQPYAANVWIQTANGFESMTRIHDEGIFEWHSKIPPVHPYLLRIEESTSLGTVRELYDPYAFPVQISDYELYLYNEGNLRQAYRTLGAQLTAINGIAGVRFAVWAPNAERVSIIGDFNRWDGRIHPMAVHHHSGVWELFIPGLPSGTVYKYEIRNRNTGDILIKTDPFANYHELRPSNAGRTPMGENFVWQDADWMQKRTDWDWLHAPLNIYEIHAGSWKRHPDGRFYTYRELAQHLIPYLLEMGYSHVELLPISEHPLDESWGYQTTGYFAVSSRYGLPEDFKFFVNACHQANIGVILDWVPAHFPQDIFSLARFDGTALYEHEDPRLGFHQDWGTFIFNYGRNEVRSFLLSSAHYWLNVFHLDGLRVDAVASMLYLDYSRKAGEWLPNKHGGRENLDAVDFLRELNIMVHEAFPGAITLAEESTSWPAVSRPTYVGGLGFSMKWNMGWMNDTLAYMKLDPIHRHYQHNNLTFNQLYAYTENFVLPLSHDEVVHGKGSLLAKMPGDAWQKFANLRLLFTYQLTCPGKKLNFMGNEFAHGPEWQVSKELDWNLLEYESHRGVQMALRDLNHLYMTTPALHQLDFFAEGFSWIDCHDAEQSVISYLRHAQDGSFRLIVLNFTPVTRMKYRIGTPFSGSYQEVFNSDSAYYGGSNIGNAGWITTTGEPSLGFADSLMITLPPLAGIILGLSHA</sequence>
<dbReference type="Gene3D" id="3.20.20.80">
    <property type="entry name" value="Glycosidases"/>
    <property type="match status" value="1"/>
</dbReference>
<dbReference type="GO" id="GO:0004553">
    <property type="term" value="F:hydrolase activity, hydrolyzing O-glycosyl compounds"/>
    <property type="evidence" value="ECO:0007669"/>
    <property type="project" value="InterPro"/>
</dbReference>
<dbReference type="UniPathway" id="UPA00164"/>
<dbReference type="NCBIfam" id="NF008967">
    <property type="entry name" value="PRK12313.1"/>
    <property type="match status" value="1"/>
</dbReference>
<dbReference type="CDD" id="cd11322">
    <property type="entry name" value="AmyAc_Glg_BE"/>
    <property type="match status" value="1"/>
</dbReference>
<dbReference type="GO" id="GO:0043169">
    <property type="term" value="F:cation binding"/>
    <property type="evidence" value="ECO:0007669"/>
    <property type="project" value="InterPro"/>
</dbReference>
<evidence type="ECO:0000256" key="2">
    <source>
        <dbReference type="ARBA" id="ARBA00002953"/>
    </source>
</evidence>
<dbReference type="EMBL" id="FOUB01000002">
    <property type="protein sequence ID" value="SFL68176.1"/>
    <property type="molecule type" value="Genomic_DNA"/>
</dbReference>
<dbReference type="GO" id="GO:0005829">
    <property type="term" value="C:cytosol"/>
    <property type="evidence" value="ECO:0007669"/>
    <property type="project" value="TreeGrafter"/>
</dbReference>
<dbReference type="SUPFAM" id="SSF51011">
    <property type="entry name" value="Glycosyl hydrolase domain"/>
    <property type="match status" value="1"/>
</dbReference>
<evidence type="ECO:0000256" key="3">
    <source>
        <dbReference type="ARBA" id="ARBA00004964"/>
    </source>
</evidence>
<comment type="function">
    <text evidence="2 10">Catalyzes the formation of the alpha-1,6-glucosidic linkages in glycogen by scission of a 1,4-alpha-linked oligosaccharide from growing alpha-1,4-glucan chains and the subsequent attachment of the oligosaccharide to the alpha-1,6 position.</text>
</comment>
<dbReference type="STRING" id="44574.AAW31_00425"/>
<evidence type="ECO:0000256" key="11">
    <source>
        <dbReference type="PIRSR" id="PIRSR000463-1"/>
    </source>
</evidence>
<dbReference type="InterPro" id="IPR013780">
    <property type="entry name" value="Glyco_hydro_b"/>
</dbReference>
<dbReference type="SUPFAM" id="SSF51445">
    <property type="entry name" value="(Trans)glycosidases"/>
    <property type="match status" value="1"/>
</dbReference>
<dbReference type="OrthoDB" id="9800174at2"/>
<evidence type="ECO:0000313" key="14">
    <source>
        <dbReference type="Proteomes" id="UP000183287"/>
    </source>
</evidence>
<dbReference type="Pfam" id="PF22019">
    <property type="entry name" value="GlgB_N"/>
    <property type="match status" value="1"/>
</dbReference>
<proteinExistence type="inferred from homology"/>
<dbReference type="GO" id="GO:0005978">
    <property type="term" value="P:glycogen biosynthetic process"/>
    <property type="evidence" value="ECO:0007669"/>
    <property type="project" value="UniProtKB-UniRule"/>
</dbReference>
<dbReference type="Pfam" id="PF02922">
    <property type="entry name" value="CBM_48"/>
    <property type="match status" value="1"/>
</dbReference>
<evidence type="ECO:0000256" key="9">
    <source>
        <dbReference type="ARBA" id="ARBA00023277"/>
    </source>
</evidence>
<organism evidence="13 14">
    <name type="scientific">Nitrosomonas communis</name>
    <dbReference type="NCBI Taxonomy" id="44574"/>
    <lineage>
        <taxon>Bacteria</taxon>
        <taxon>Pseudomonadati</taxon>
        <taxon>Pseudomonadota</taxon>
        <taxon>Betaproteobacteria</taxon>
        <taxon>Nitrosomonadales</taxon>
        <taxon>Nitrosomonadaceae</taxon>
        <taxon>Nitrosomonas</taxon>
    </lineage>
</organism>
<comment type="catalytic activity">
    <reaction evidence="1 10">
        <text>Transfers a segment of a (1-&gt;4)-alpha-D-glucan chain to a primary hydroxy group in a similar glucan chain.</text>
        <dbReference type="EC" id="2.4.1.18"/>
    </reaction>
</comment>
<dbReference type="FunFam" id="2.60.40.10:FF:000169">
    <property type="entry name" value="1,4-alpha-glucan branching enzyme GlgB"/>
    <property type="match status" value="1"/>
</dbReference>
<evidence type="ECO:0000313" key="13">
    <source>
        <dbReference type="EMBL" id="SFL68176.1"/>
    </source>
</evidence>
<dbReference type="InterPro" id="IPR054169">
    <property type="entry name" value="GlgB_N"/>
</dbReference>
<evidence type="ECO:0000256" key="7">
    <source>
        <dbReference type="ARBA" id="ARBA00022679"/>
    </source>
</evidence>
<dbReference type="CDD" id="cd02855">
    <property type="entry name" value="E_set_GBE_prok_N"/>
    <property type="match status" value="1"/>
</dbReference>
<dbReference type="NCBIfam" id="TIGR01515">
    <property type="entry name" value="branching_enzym"/>
    <property type="match status" value="1"/>
</dbReference>
<comment type="similarity">
    <text evidence="4 10">Belongs to the glycosyl hydrolase 13 family. GlgB subfamily.</text>
</comment>
<dbReference type="InterPro" id="IPR006047">
    <property type="entry name" value="GH13_cat_dom"/>
</dbReference>